<dbReference type="AlphaFoldDB" id="A0A9P6JX09"/>
<reference evidence="1" key="1">
    <citation type="submission" date="2020-11" db="EMBL/GenBank/DDBJ databases">
        <authorList>
            <consortium name="DOE Joint Genome Institute"/>
            <person name="Ahrendt S."/>
            <person name="Riley R."/>
            <person name="Andreopoulos W."/>
            <person name="Labutti K."/>
            <person name="Pangilinan J."/>
            <person name="Ruiz-Duenas F.J."/>
            <person name="Barrasa J.M."/>
            <person name="Sanchez-Garcia M."/>
            <person name="Camarero S."/>
            <person name="Miyauchi S."/>
            <person name="Serrano A."/>
            <person name="Linde D."/>
            <person name="Babiker R."/>
            <person name="Drula E."/>
            <person name="Ayuso-Fernandez I."/>
            <person name="Pacheco R."/>
            <person name="Padilla G."/>
            <person name="Ferreira P."/>
            <person name="Barriuso J."/>
            <person name="Kellner H."/>
            <person name="Castanera R."/>
            <person name="Alfaro M."/>
            <person name="Ramirez L."/>
            <person name="Pisabarro A.G."/>
            <person name="Kuo A."/>
            <person name="Tritt A."/>
            <person name="Lipzen A."/>
            <person name="He G."/>
            <person name="Yan M."/>
            <person name="Ng V."/>
            <person name="Cullen D."/>
            <person name="Martin F."/>
            <person name="Rosso M.-N."/>
            <person name="Henrissat B."/>
            <person name="Hibbett D."/>
            <person name="Martinez A.T."/>
            <person name="Grigoriev I.V."/>
        </authorList>
    </citation>
    <scope>NUCLEOTIDE SEQUENCE</scope>
    <source>
        <strain evidence="1">CBS 506.95</strain>
    </source>
</reference>
<proteinExistence type="predicted"/>
<dbReference type="EMBL" id="MU157824">
    <property type="protein sequence ID" value="KAF9535265.1"/>
    <property type="molecule type" value="Genomic_DNA"/>
</dbReference>
<organism evidence="1 2">
    <name type="scientific">Crepidotus variabilis</name>
    <dbReference type="NCBI Taxonomy" id="179855"/>
    <lineage>
        <taxon>Eukaryota</taxon>
        <taxon>Fungi</taxon>
        <taxon>Dikarya</taxon>
        <taxon>Basidiomycota</taxon>
        <taxon>Agaricomycotina</taxon>
        <taxon>Agaricomycetes</taxon>
        <taxon>Agaricomycetidae</taxon>
        <taxon>Agaricales</taxon>
        <taxon>Agaricineae</taxon>
        <taxon>Crepidotaceae</taxon>
        <taxon>Crepidotus</taxon>
    </lineage>
</organism>
<protein>
    <submittedName>
        <fullName evidence="1">Uncharacterized protein</fullName>
    </submittedName>
</protein>
<evidence type="ECO:0000313" key="2">
    <source>
        <dbReference type="Proteomes" id="UP000807306"/>
    </source>
</evidence>
<accession>A0A9P6JX09</accession>
<evidence type="ECO:0000313" key="1">
    <source>
        <dbReference type="EMBL" id="KAF9535265.1"/>
    </source>
</evidence>
<name>A0A9P6JX09_9AGAR</name>
<comment type="caution">
    <text evidence="1">The sequence shown here is derived from an EMBL/GenBank/DDBJ whole genome shotgun (WGS) entry which is preliminary data.</text>
</comment>
<keyword evidence="2" id="KW-1185">Reference proteome</keyword>
<dbReference type="Proteomes" id="UP000807306">
    <property type="component" value="Unassembled WGS sequence"/>
</dbReference>
<gene>
    <name evidence="1" type="ORF">CPB83DRAFT_841485</name>
</gene>
<sequence>MYCLPLLASSSVSLFQFLHLGSMHRGLLVLTLLPLFSFSLFHAGDPAALLFAVATRNYFVPFFSRKFVTSRLSSRFATAFLLGCGKHVRRHLPPVWQA</sequence>